<evidence type="ECO:0000313" key="3">
    <source>
        <dbReference type="Proteomes" id="UP000648722"/>
    </source>
</evidence>
<dbReference type="Proteomes" id="UP000648722">
    <property type="component" value="Unassembled WGS sequence"/>
</dbReference>
<proteinExistence type="predicted"/>
<name>A0ABQ1XR93_9PROT</name>
<protein>
    <submittedName>
        <fullName evidence="2">Uncharacterized protein</fullName>
    </submittedName>
</protein>
<sequence>MQAQWCFALVVARGAANIQPMIGTDNQAGSALARWLERGFLAAGGLGLVVLGIVRVIAGEGLAYPQSLVWMLPCALLAAGCTLLYWRVATRMPRMTGKEAP</sequence>
<dbReference type="EMBL" id="BMFS01000006">
    <property type="protein sequence ID" value="GGH00703.1"/>
    <property type="molecule type" value="Genomic_DNA"/>
</dbReference>
<reference evidence="3" key="1">
    <citation type="journal article" date="2019" name="Int. J. Syst. Evol. Microbiol.">
        <title>The Global Catalogue of Microorganisms (GCM) 10K type strain sequencing project: providing services to taxonomists for standard genome sequencing and annotation.</title>
        <authorList>
            <consortium name="The Broad Institute Genomics Platform"/>
            <consortium name="The Broad Institute Genome Sequencing Center for Infectious Disease"/>
            <person name="Wu L."/>
            <person name="Ma J."/>
        </authorList>
    </citation>
    <scope>NUCLEOTIDE SEQUENCE [LARGE SCALE GENOMIC DNA]</scope>
    <source>
        <strain evidence="3">CGMCC 1.12766</strain>
    </source>
</reference>
<feature type="transmembrane region" description="Helical" evidence="1">
    <location>
        <begin position="40"/>
        <end position="58"/>
    </location>
</feature>
<evidence type="ECO:0000256" key="1">
    <source>
        <dbReference type="SAM" id="Phobius"/>
    </source>
</evidence>
<keyword evidence="1" id="KW-1133">Transmembrane helix</keyword>
<keyword evidence="3" id="KW-1185">Reference proteome</keyword>
<keyword evidence="1" id="KW-0472">Membrane</keyword>
<evidence type="ECO:0000313" key="2">
    <source>
        <dbReference type="EMBL" id="GGH00703.1"/>
    </source>
</evidence>
<accession>A0ABQ1XR93</accession>
<feature type="transmembrane region" description="Helical" evidence="1">
    <location>
        <begin position="70"/>
        <end position="88"/>
    </location>
</feature>
<keyword evidence="1" id="KW-0812">Transmembrane</keyword>
<comment type="caution">
    <text evidence="2">The sequence shown here is derived from an EMBL/GenBank/DDBJ whole genome shotgun (WGS) entry which is preliminary data.</text>
</comment>
<organism evidence="2 3">
    <name type="scientific">Glycocaulis albus</name>
    <dbReference type="NCBI Taxonomy" id="1382801"/>
    <lineage>
        <taxon>Bacteria</taxon>
        <taxon>Pseudomonadati</taxon>
        <taxon>Pseudomonadota</taxon>
        <taxon>Alphaproteobacteria</taxon>
        <taxon>Maricaulales</taxon>
        <taxon>Maricaulaceae</taxon>
        <taxon>Glycocaulis</taxon>
    </lineage>
</organism>
<gene>
    <name evidence="2" type="ORF">GCM10007420_15860</name>
</gene>